<proteinExistence type="predicted"/>
<name>A0A3S5B033_9PLAT</name>
<comment type="caution">
    <text evidence="1">The sequence shown here is derived from an EMBL/GenBank/DDBJ whole genome shotgun (WGS) entry which is preliminary data.</text>
</comment>
<evidence type="ECO:0000313" key="1">
    <source>
        <dbReference type="EMBL" id="VEL32888.1"/>
    </source>
</evidence>
<protein>
    <submittedName>
        <fullName evidence="1">Uncharacterized protein</fullName>
    </submittedName>
</protein>
<organism evidence="1 2">
    <name type="scientific">Protopolystoma xenopodis</name>
    <dbReference type="NCBI Taxonomy" id="117903"/>
    <lineage>
        <taxon>Eukaryota</taxon>
        <taxon>Metazoa</taxon>
        <taxon>Spiralia</taxon>
        <taxon>Lophotrochozoa</taxon>
        <taxon>Platyhelminthes</taxon>
        <taxon>Monogenea</taxon>
        <taxon>Polyopisthocotylea</taxon>
        <taxon>Polystomatidea</taxon>
        <taxon>Polystomatidae</taxon>
        <taxon>Protopolystoma</taxon>
    </lineage>
</organism>
<dbReference type="EMBL" id="CAAALY010244817">
    <property type="protein sequence ID" value="VEL32888.1"/>
    <property type="molecule type" value="Genomic_DNA"/>
</dbReference>
<sequence>MDIVVLTQLSLEMVNYELQLIASTEPVCGLHRNKIIALPSGLMYRRLVRAQSRSYRPHSQPGRVGSRDAGLLLLKPASKSLQSDTNDVESGILPCRLGIKHTCLP</sequence>
<gene>
    <name evidence="1" type="ORF">PXEA_LOCUS26328</name>
</gene>
<keyword evidence="2" id="KW-1185">Reference proteome</keyword>
<reference evidence="1" key="1">
    <citation type="submission" date="2018-11" db="EMBL/GenBank/DDBJ databases">
        <authorList>
            <consortium name="Pathogen Informatics"/>
        </authorList>
    </citation>
    <scope>NUCLEOTIDE SEQUENCE</scope>
</reference>
<dbReference type="AlphaFoldDB" id="A0A3S5B033"/>
<dbReference type="Proteomes" id="UP000784294">
    <property type="component" value="Unassembled WGS sequence"/>
</dbReference>
<accession>A0A3S5B033</accession>
<evidence type="ECO:0000313" key="2">
    <source>
        <dbReference type="Proteomes" id="UP000784294"/>
    </source>
</evidence>